<comment type="subcellular location">
    <subcellularLocation>
        <location evidence="2">Cell outer membrane</location>
        <topology evidence="2">Multi-pass membrane protein</topology>
    </subcellularLocation>
</comment>
<dbReference type="PANTHER" id="PTHR30069:SF29">
    <property type="entry name" value="HEMOGLOBIN AND HEMOGLOBIN-HAPTOGLOBIN-BINDING PROTEIN 1-RELATED"/>
    <property type="match status" value="1"/>
</dbReference>
<dbReference type="PANTHER" id="PTHR30069">
    <property type="entry name" value="TONB-DEPENDENT OUTER MEMBRANE RECEPTOR"/>
    <property type="match status" value="1"/>
</dbReference>
<evidence type="ECO:0000259" key="3">
    <source>
        <dbReference type="Pfam" id="PF07715"/>
    </source>
</evidence>
<comment type="similarity">
    <text evidence="2">Belongs to the TonB-dependent receptor family.</text>
</comment>
<dbReference type="GO" id="GO:0009279">
    <property type="term" value="C:cell outer membrane"/>
    <property type="evidence" value="ECO:0007669"/>
    <property type="project" value="UniProtKB-SubCell"/>
</dbReference>
<dbReference type="PROSITE" id="PS52016">
    <property type="entry name" value="TONB_DEPENDENT_REC_3"/>
    <property type="match status" value="1"/>
</dbReference>
<dbReference type="Proteomes" id="UP001319200">
    <property type="component" value="Unassembled WGS sequence"/>
</dbReference>
<dbReference type="EMBL" id="JAHESF010000084">
    <property type="protein sequence ID" value="MBT1701595.1"/>
    <property type="molecule type" value="Genomic_DNA"/>
</dbReference>
<keyword evidence="2" id="KW-0812">Transmembrane</keyword>
<dbReference type="InterPro" id="IPR039426">
    <property type="entry name" value="TonB-dep_rcpt-like"/>
</dbReference>
<comment type="caution">
    <text evidence="4">The sequence shown here is derived from an EMBL/GenBank/DDBJ whole genome shotgun (WGS) entry which is preliminary data.</text>
</comment>
<dbReference type="GO" id="GO:0015344">
    <property type="term" value="F:siderophore uptake transmembrane transporter activity"/>
    <property type="evidence" value="ECO:0007669"/>
    <property type="project" value="TreeGrafter"/>
</dbReference>
<keyword evidence="2" id="KW-0472">Membrane</keyword>
<keyword evidence="5" id="KW-1185">Reference proteome</keyword>
<feature type="domain" description="TonB-dependent receptor plug" evidence="3">
    <location>
        <begin position="394"/>
        <end position="471"/>
    </location>
</feature>
<reference evidence="4 5" key="1">
    <citation type="submission" date="2021-05" db="EMBL/GenBank/DDBJ databases">
        <title>A Polyphasic approach of four new species of the genus Ohtaekwangia: Ohtaekwangia histidinii sp. nov., Ohtaekwangia cretensis sp. nov., Ohtaekwangia indiensis sp. nov., Ohtaekwangia reichenbachii sp. nov. from diverse environment.</title>
        <authorList>
            <person name="Octaviana S."/>
        </authorList>
    </citation>
    <scope>NUCLEOTIDE SEQUENCE [LARGE SCALE GENOMIC DNA]</scope>
    <source>
        <strain evidence="4 5">PWU4</strain>
    </source>
</reference>
<keyword evidence="2" id="KW-0813">Transport</keyword>
<protein>
    <submittedName>
        <fullName evidence="4">TonB-dependent receptor plug domain-containing protein</fullName>
    </submittedName>
</protein>
<name>A0AAP2DS71_9BACT</name>
<dbReference type="InterPro" id="IPR012910">
    <property type="entry name" value="Plug_dom"/>
</dbReference>
<sequence>DLHSQLRRQRPMCRRDRNVEGFFPLPALAPRGYILRVTEEGDNLRIIAYTNVKNFSPDPCFIYLVAQSRGVVTFAARGEITGTTLTKILPKRQFPTGITQITLFDAAQEPQCERLIFVNHQDALKLSVKADKPSYTKRSKAALDITVTDKDGAPVAGNFSLSIYDDTKVRTQDEYPMSITNYLLLTSDLAGTVTSPGYYLKDELSETRRHRDLLMMTHGWRRFTWQTVLKDSVWASHFYTEHGLVVSGKVLRSLGKKPAIGSKIKVLTTLGDIIIITADSLGRFYSDRLQYYDSVGMVIQTDNAKGKQTELQLFLDPFNASPSLKHNTSPFHTFEANEFLAQAGRYNRIADALDGKATMLKEVEITSTKIEEQRHTLYGTPDVTLKVDDSMLSYTNIFEAIQGRVAGVNIIGVPPNMTISIRGGGTPLLLVDGVPMDLDMVFSLSPNDVESVDVIKGAGAAIFGARGGNGVIAIYTKNGLSQSPRIVGIHHLRYPGFYKAREFYTPKYDVPSDNHNLPDLRSTLYWKPAIKTDSTGRAHVSFFTSDVLSSYRIVVEGISHEGVPGHGEGKMKVN</sequence>
<evidence type="ECO:0000256" key="2">
    <source>
        <dbReference type="PROSITE-ProRule" id="PRU01360"/>
    </source>
</evidence>
<dbReference type="SUPFAM" id="SSF56935">
    <property type="entry name" value="Porins"/>
    <property type="match status" value="1"/>
</dbReference>
<accession>A0AAP2DS71</accession>
<evidence type="ECO:0000313" key="5">
    <source>
        <dbReference type="Proteomes" id="UP001319200"/>
    </source>
</evidence>
<proteinExistence type="inferred from homology"/>
<dbReference type="AlphaFoldDB" id="A0AAP2DS71"/>
<keyword evidence="4" id="KW-0675">Receptor</keyword>
<evidence type="ECO:0000313" key="4">
    <source>
        <dbReference type="EMBL" id="MBT1701595.1"/>
    </source>
</evidence>
<dbReference type="InterPro" id="IPR037066">
    <property type="entry name" value="Plug_dom_sf"/>
</dbReference>
<keyword evidence="1" id="KW-0732">Signal</keyword>
<feature type="non-terminal residue" evidence="4">
    <location>
        <position position="1"/>
    </location>
</feature>
<keyword evidence="2" id="KW-1134">Transmembrane beta strand</keyword>
<dbReference type="Pfam" id="PF07715">
    <property type="entry name" value="Plug"/>
    <property type="match status" value="1"/>
</dbReference>
<dbReference type="GO" id="GO:0044718">
    <property type="term" value="P:siderophore transmembrane transport"/>
    <property type="evidence" value="ECO:0007669"/>
    <property type="project" value="TreeGrafter"/>
</dbReference>
<evidence type="ECO:0000256" key="1">
    <source>
        <dbReference type="ARBA" id="ARBA00022729"/>
    </source>
</evidence>
<dbReference type="Gene3D" id="2.170.130.10">
    <property type="entry name" value="TonB-dependent receptor, plug domain"/>
    <property type="match status" value="1"/>
</dbReference>
<keyword evidence="2" id="KW-0998">Cell outer membrane</keyword>
<organism evidence="4 5">
    <name type="scientific">Chryseosolibacter histidini</name>
    <dbReference type="NCBI Taxonomy" id="2782349"/>
    <lineage>
        <taxon>Bacteria</taxon>
        <taxon>Pseudomonadati</taxon>
        <taxon>Bacteroidota</taxon>
        <taxon>Cytophagia</taxon>
        <taxon>Cytophagales</taxon>
        <taxon>Chryseotaleaceae</taxon>
        <taxon>Chryseosolibacter</taxon>
    </lineage>
</organism>
<gene>
    <name evidence="4" type="ORF">KK083_32175</name>
</gene>